<protein>
    <submittedName>
        <fullName evidence="9">Beta-aspartyl-peptidase</fullName>
    </submittedName>
</protein>
<dbReference type="CDD" id="cd04701">
    <property type="entry name" value="Asparaginase_2"/>
    <property type="match status" value="1"/>
</dbReference>
<dbReference type="PANTHER" id="PTHR10188:SF6">
    <property type="entry name" value="N(4)-(BETA-N-ACETYLGLUCOSAMINYL)-L-ASPARAGINASE"/>
    <property type="match status" value="1"/>
</dbReference>
<keyword evidence="10" id="KW-1185">Reference proteome</keyword>
<dbReference type="InterPro" id="IPR000246">
    <property type="entry name" value="Peptidase_T2"/>
</dbReference>
<feature type="signal peptide" evidence="8">
    <location>
        <begin position="1"/>
        <end position="25"/>
    </location>
</feature>
<dbReference type="RefSeq" id="WP_157167808.1">
    <property type="nucleotide sequence ID" value="NZ_WPNZ01000016.1"/>
</dbReference>
<organism evidence="9 10">
    <name type="scientific">Streptomyces typhae</name>
    <dbReference type="NCBI Taxonomy" id="2681492"/>
    <lineage>
        <taxon>Bacteria</taxon>
        <taxon>Bacillati</taxon>
        <taxon>Actinomycetota</taxon>
        <taxon>Actinomycetes</taxon>
        <taxon>Kitasatosporales</taxon>
        <taxon>Streptomycetaceae</taxon>
        <taxon>Streptomyces</taxon>
    </lineage>
</organism>
<accession>A0A6L6X3K5</accession>
<dbReference type="GO" id="GO:0016811">
    <property type="term" value="F:hydrolase activity, acting on carbon-nitrogen (but not peptide) bonds, in linear amides"/>
    <property type="evidence" value="ECO:0007669"/>
    <property type="project" value="UniProtKB-ARBA"/>
</dbReference>
<dbReference type="GO" id="GO:0006508">
    <property type="term" value="P:proteolysis"/>
    <property type="evidence" value="ECO:0007669"/>
    <property type="project" value="UniProtKB-KW"/>
</dbReference>
<comment type="caution">
    <text evidence="9">The sequence shown here is derived from an EMBL/GenBank/DDBJ whole genome shotgun (WGS) entry which is preliminary data.</text>
</comment>
<evidence type="ECO:0000256" key="2">
    <source>
        <dbReference type="ARBA" id="ARBA00022801"/>
    </source>
</evidence>
<dbReference type="AlphaFoldDB" id="A0A6L6X3K5"/>
<dbReference type="Proteomes" id="UP000483802">
    <property type="component" value="Unassembled WGS sequence"/>
</dbReference>
<reference evidence="9 10" key="1">
    <citation type="submission" date="2019-11" db="EMBL/GenBank/DDBJ databases">
        <title>Streptomyces typhae sp. nov., a novel endophytic actinomycete isolated from the root of cattail pollen (Typha angustifolia L.).</title>
        <authorList>
            <person name="Peng C."/>
        </authorList>
    </citation>
    <scope>NUCLEOTIDE SEQUENCE [LARGE SCALE GENOMIC DNA]</scope>
    <source>
        <strain evidence="10">p1417</strain>
    </source>
</reference>
<gene>
    <name evidence="9" type="ORF">GPA10_27380</name>
</gene>
<dbReference type="InterPro" id="IPR029055">
    <property type="entry name" value="Ntn_hydrolases_N"/>
</dbReference>
<dbReference type="SUPFAM" id="SSF56235">
    <property type="entry name" value="N-terminal nucleophile aminohydrolases (Ntn hydrolases)"/>
    <property type="match status" value="1"/>
</dbReference>
<sequence length="403" mass="40770">MRRRPLTWLIPALATAAAVTVTVLAVPLDGGAGGGAPDDRPAPAAHGERPTGKAEPDAQDVVLAVHGGAGTALDRDKTSPEREKAYRDGLAAALRAGNKVLGKGGSSTDAVQAAVEKLEDNPLFNAGKGAVFTADAGHELDASIMRGTDLRAGAVAGVKSLRNPIAGARAVMDKSPHVLLAGEGADDFGARHGLRTVTQDYYWTQARWDALMAAKEQEKDDRARGGGNGGSDGRRTEGGRTAEGGPTADDSPAALADAQSKGTVGAVAVDRKRDLAAATSTGGMTNKLPGRVGDSPLIGSGTYAKNGTVAASATGAGEVFIRGAATSTISNLMEFKGAGVASAAYEVIVKRLPGLGGDGGVIALAPDGEFDAPHSSPGMLHGYVTKDGKIVTKIFPDETPPNT</sequence>
<feature type="active site" description="Nucleophile" evidence="4">
    <location>
        <position position="263"/>
    </location>
</feature>
<proteinExistence type="predicted"/>
<evidence type="ECO:0000256" key="3">
    <source>
        <dbReference type="ARBA" id="ARBA00022813"/>
    </source>
</evidence>
<keyword evidence="3" id="KW-0068">Autocatalytic cleavage</keyword>
<evidence type="ECO:0000256" key="8">
    <source>
        <dbReference type="SAM" id="SignalP"/>
    </source>
</evidence>
<dbReference type="PANTHER" id="PTHR10188">
    <property type="entry name" value="L-ASPARAGINASE"/>
    <property type="match status" value="1"/>
</dbReference>
<name>A0A6L6X3K5_9ACTN</name>
<dbReference type="Gene3D" id="3.60.20.30">
    <property type="entry name" value="(Glycosyl)asparaginase"/>
    <property type="match status" value="1"/>
</dbReference>
<feature type="binding site" evidence="5">
    <location>
        <begin position="291"/>
        <end position="294"/>
    </location>
    <ligand>
        <name>substrate</name>
    </ligand>
</feature>
<evidence type="ECO:0000256" key="1">
    <source>
        <dbReference type="ARBA" id="ARBA00022670"/>
    </source>
</evidence>
<feature type="region of interest" description="Disordered" evidence="7">
    <location>
        <begin position="32"/>
        <end position="57"/>
    </location>
</feature>
<keyword evidence="8" id="KW-0732">Signal</keyword>
<evidence type="ECO:0000256" key="4">
    <source>
        <dbReference type="PIRSR" id="PIRSR600246-1"/>
    </source>
</evidence>
<feature type="compositionally biased region" description="Basic and acidic residues" evidence="7">
    <location>
        <begin position="37"/>
        <end position="56"/>
    </location>
</feature>
<evidence type="ECO:0000313" key="9">
    <source>
        <dbReference type="EMBL" id="MVO88385.1"/>
    </source>
</evidence>
<dbReference type="FunFam" id="3.60.20.30:FF:000001">
    <property type="entry name" value="Isoaspartyl peptidase/L-asparaginase"/>
    <property type="match status" value="1"/>
</dbReference>
<keyword evidence="1" id="KW-0645">Protease</keyword>
<dbReference type="EMBL" id="WPNZ01000016">
    <property type="protein sequence ID" value="MVO88385.1"/>
    <property type="molecule type" value="Genomic_DNA"/>
</dbReference>
<evidence type="ECO:0000256" key="6">
    <source>
        <dbReference type="PIRSR" id="PIRSR600246-3"/>
    </source>
</evidence>
<feature type="region of interest" description="Disordered" evidence="7">
    <location>
        <begin position="216"/>
        <end position="262"/>
    </location>
</feature>
<dbReference type="Pfam" id="PF01112">
    <property type="entry name" value="Asparaginase_2"/>
    <property type="match status" value="1"/>
</dbReference>
<feature type="site" description="Cleavage; by autolysis" evidence="6">
    <location>
        <begin position="262"/>
        <end position="263"/>
    </location>
</feature>
<evidence type="ECO:0000256" key="5">
    <source>
        <dbReference type="PIRSR" id="PIRSR600246-2"/>
    </source>
</evidence>
<feature type="binding site" evidence="5">
    <location>
        <begin position="314"/>
        <end position="317"/>
    </location>
    <ligand>
        <name>substrate</name>
    </ligand>
</feature>
<dbReference type="GO" id="GO:0008233">
    <property type="term" value="F:peptidase activity"/>
    <property type="evidence" value="ECO:0007669"/>
    <property type="project" value="UniProtKB-KW"/>
</dbReference>
<keyword evidence="2" id="KW-0378">Hydrolase</keyword>
<feature type="chain" id="PRO_5027034459" evidence="8">
    <location>
        <begin position="26"/>
        <end position="403"/>
    </location>
</feature>
<evidence type="ECO:0000256" key="7">
    <source>
        <dbReference type="SAM" id="MobiDB-lite"/>
    </source>
</evidence>
<evidence type="ECO:0000313" key="10">
    <source>
        <dbReference type="Proteomes" id="UP000483802"/>
    </source>
</evidence>